<organism evidence="3 4">
    <name type="scientific">Phaeobacter gallaeciensis</name>
    <dbReference type="NCBI Taxonomy" id="60890"/>
    <lineage>
        <taxon>Bacteria</taxon>
        <taxon>Pseudomonadati</taxon>
        <taxon>Pseudomonadota</taxon>
        <taxon>Alphaproteobacteria</taxon>
        <taxon>Rhodobacterales</taxon>
        <taxon>Roseobacteraceae</taxon>
        <taxon>Phaeobacter</taxon>
    </lineage>
</organism>
<dbReference type="PANTHER" id="PTHR11240">
    <property type="entry name" value="RIBONUCLEASE T2"/>
    <property type="match status" value="1"/>
</dbReference>
<evidence type="ECO:0000256" key="2">
    <source>
        <dbReference type="RuleBase" id="RU004328"/>
    </source>
</evidence>
<dbReference type="GO" id="GO:0006401">
    <property type="term" value="P:RNA catabolic process"/>
    <property type="evidence" value="ECO:0007669"/>
    <property type="project" value="UniProtKB-ARBA"/>
</dbReference>
<dbReference type="InterPro" id="IPR033130">
    <property type="entry name" value="RNase_T2_His_AS_2"/>
</dbReference>
<dbReference type="PROSITE" id="PS00531">
    <property type="entry name" value="RNASE_T2_2"/>
    <property type="match status" value="1"/>
</dbReference>
<dbReference type="Proteomes" id="UP000092565">
    <property type="component" value="Chromosome"/>
</dbReference>
<evidence type="ECO:0000256" key="1">
    <source>
        <dbReference type="ARBA" id="ARBA00007469"/>
    </source>
</evidence>
<dbReference type="GO" id="GO:0033897">
    <property type="term" value="F:ribonuclease T2 activity"/>
    <property type="evidence" value="ECO:0007669"/>
    <property type="project" value="InterPro"/>
</dbReference>
<dbReference type="CDD" id="cd01062">
    <property type="entry name" value="RNase_T2_prok"/>
    <property type="match status" value="1"/>
</dbReference>
<evidence type="ECO:0000313" key="4">
    <source>
        <dbReference type="Proteomes" id="UP000092565"/>
    </source>
</evidence>
<dbReference type="InterPro" id="IPR001568">
    <property type="entry name" value="RNase_T2-like"/>
</dbReference>
<sequence>MRRFLLAIATVISGLASQPGHADSDRSREVAGEFDYYVLSLSWSPNWCAIEGDARGSDQCDSRHDHGWTLHGLWPQYHRGWPDFCNTAEAPPSRRQTAEMADIMGSPGLAWHQWKKHGSCSGLSPAQYFSLSREAYGQITRPAIFRKLDKLVKLPASLVEEAFLKENPQLSRDSLTITCRDGHIQEARICLSRSLDPVPCGRDVIRDCTLKDALFAPVR</sequence>
<dbReference type="GO" id="GO:0003723">
    <property type="term" value="F:RNA binding"/>
    <property type="evidence" value="ECO:0007669"/>
    <property type="project" value="InterPro"/>
</dbReference>
<dbReference type="AlphaFoldDB" id="A0A1B0ZQB2"/>
<proteinExistence type="inferred from homology"/>
<comment type="similarity">
    <text evidence="1 2">Belongs to the RNase T2 family.</text>
</comment>
<dbReference type="Gene3D" id="3.90.730.10">
    <property type="entry name" value="Ribonuclease T2-like"/>
    <property type="match status" value="1"/>
</dbReference>
<dbReference type="InterPro" id="IPR036430">
    <property type="entry name" value="RNase_T2-like_sf"/>
</dbReference>
<accession>A0A1B0ZQB2</accession>
<dbReference type="PATRIC" id="fig|60890.4.peg.1369"/>
<dbReference type="Pfam" id="PF00445">
    <property type="entry name" value="Ribonuclease_T2"/>
    <property type="match status" value="1"/>
</dbReference>
<dbReference type="InterPro" id="IPR018188">
    <property type="entry name" value="RNase_T2_His_AS_1"/>
</dbReference>
<dbReference type="PROSITE" id="PS00530">
    <property type="entry name" value="RNASE_T2_1"/>
    <property type="match status" value="1"/>
</dbReference>
<protein>
    <submittedName>
        <fullName evidence="3">Ribonuclease T</fullName>
    </submittedName>
</protein>
<reference evidence="3 4" key="1">
    <citation type="submission" date="2016-04" db="EMBL/GenBank/DDBJ databases">
        <authorList>
            <person name="Evans L.H."/>
            <person name="Alamgir A."/>
            <person name="Owens N."/>
            <person name="Weber N.D."/>
            <person name="Virtaneva K."/>
            <person name="Barbian K."/>
            <person name="Babar A."/>
            <person name="Rosenke K."/>
        </authorList>
    </citation>
    <scope>NUCLEOTIDE SEQUENCE [LARGE SCALE GENOMIC DNA]</scope>
    <source>
        <strain evidence="3 4">JL2886</strain>
    </source>
</reference>
<dbReference type="InterPro" id="IPR039378">
    <property type="entry name" value="RNase_T2_prok"/>
</dbReference>
<name>A0A1B0ZQB2_9RHOB</name>
<dbReference type="OrthoDB" id="4720638at2"/>
<gene>
    <name evidence="3" type="ORF">JL2886_01393</name>
</gene>
<dbReference type="RefSeq" id="WP_065271307.1">
    <property type="nucleotide sequence ID" value="NZ_CP015124.1"/>
</dbReference>
<dbReference type="PANTHER" id="PTHR11240:SF22">
    <property type="entry name" value="RIBONUCLEASE T2"/>
    <property type="match status" value="1"/>
</dbReference>
<dbReference type="SUPFAM" id="SSF55895">
    <property type="entry name" value="Ribonuclease Rh-like"/>
    <property type="match status" value="1"/>
</dbReference>
<dbReference type="EMBL" id="CP015124">
    <property type="protein sequence ID" value="ANP36311.1"/>
    <property type="molecule type" value="Genomic_DNA"/>
</dbReference>
<keyword evidence="4" id="KW-1185">Reference proteome</keyword>
<evidence type="ECO:0000313" key="3">
    <source>
        <dbReference type="EMBL" id="ANP36311.1"/>
    </source>
</evidence>